<comment type="subcellular location">
    <subcellularLocation>
        <location evidence="4">Cytoplasm</location>
    </subcellularLocation>
</comment>
<dbReference type="EMBL" id="QHJQ01000001">
    <property type="protein sequence ID" value="PXA05615.1"/>
    <property type="molecule type" value="Genomic_DNA"/>
</dbReference>
<evidence type="ECO:0000256" key="1">
    <source>
        <dbReference type="ARBA" id="ARBA00010835"/>
    </source>
</evidence>
<dbReference type="NCBIfam" id="TIGR00020">
    <property type="entry name" value="prfB"/>
    <property type="match status" value="1"/>
</dbReference>
<dbReference type="Gene3D" id="1.20.58.410">
    <property type="entry name" value="Release factor"/>
    <property type="match status" value="1"/>
</dbReference>
<feature type="modified residue" description="N5-methylglutamine" evidence="4">
    <location>
        <position position="257"/>
    </location>
</feature>
<dbReference type="HAMAP" id="MF_00094">
    <property type="entry name" value="Rel_fac_2"/>
    <property type="match status" value="1"/>
</dbReference>
<dbReference type="PANTHER" id="PTHR43116:SF3">
    <property type="entry name" value="CLASS I PEPTIDE CHAIN RELEASE FACTOR"/>
    <property type="match status" value="1"/>
</dbReference>
<comment type="function">
    <text evidence="4">Peptide chain release factor 2 directs the termination of translation in response to the peptide chain termination codons UGA and UAA.</text>
</comment>
<dbReference type="AlphaFoldDB" id="A0A317ZJ12"/>
<name>A0A317ZJ12_9BACT</name>
<protein>
    <recommendedName>
        <fullName evidence="4 5">Peptide chain release factor 2</fullName>
        <shortName evidence="4">RF-2</shortName>
    </recommendedName>
</protein>
<dbReference type="Pfam" id="PF03462">
    <property type="entry name" value="PCRF"/>
    <property type="match status" value="1"/>
</dbReference>
<keyword evidence="3 4" id="KW-0648">Protein biosynthesis</keyword>
<comment type="similarity">
    <text evidence="1 4">Belongs to the prokaryotic/mitochondrial release factor family.</text>
</comment>
<dbReference type="Pfam" id="PF00472">
    <property type="entry name" value="RF-1"/>
    <property type="match status" value="1"/>
</dbReference>
<dbReference type="InterPro" id="IPR005139">
    <property type="entry name" value="PCRF"/>
</dbReference>
<comment type="PTM">
    <text evidence="4">Methylated by PrmC. Methylation increases the termination efficiency of RF2.</text>
</comment>
<dbReference type="InterPro" id="IPR004374">
    <property type="entry name" value="PrfB"/>
</dbReference>
<organism evidence="7 8">
    <name type="scientific">Coraliomargarita sinensis</name>
    <dbReference type="NCBI Taxonomy" id="2174842"/>
    <lineage>
        <taxon>Bacteria</taxon>
        <taxon>Pseudomonadati</taxon>
        <taxon>Verrucomicrobiota</taxon>
        <taxon>Opitutia</taxon>
        <taxon>Puniceicoccales</taxon>
        <taxon>Coraliomargaritaceae</taxon>
        <taxon>Coraliomargarita</taxon>
    </lineage>
</organism>
<dbReference type="InterPro" id="IPR045853">
    <property type="entry name" value="Pep_chain_release_fac_I_sf"/>
</dbReference>
<keyword evidence="4" id="KW-0963">Cytoplasm</keyword>
<evidence type="ECO:0000313" key="7">
    <source>
        <dbReference type="EMBL" id="PXA05615.1"/>
    </source>
</evidence>
<dbReference type="InterPro" id="IPR000352">
    <property type="entry name" value="Pep_chain_release_fac_I"/>
</dbReference>
<dbReference type="Gene3D" id="3.30.160.20">
    <property type="match status" value="1"/>
</dbReference>
<dbReference type="FunFam" id="3.30.160.20:FF:000010">
    <property type="entry name" value="Peptide chain release factor 2"/>
    <property type="match status" value="1"/>
</dbReference>
<dbReference type="GO" id="GO:0016149">
    <property type="term" value="F:translation release factor activity, codon specific"/>
    <property type="evidence" value="ECO:0007669"/>
    <property type="project" value="UniProtKB-UniRule"/>
</dbReference>
<dbReference type="PROSITE" id="PS00745">
    <property type="entry name" value="RF_PROK_I"/>
    <property type="match status" value="1"/>
</dbReference>
<comment type="caution">
    <text evidence="7">The sequence shown here is derived from an EMBL/GenBank/DDBJ whole genome shotgun (WGS) entry which is preliminary data.</text>
</comment>
<evidence type="ECO:0000256" key="2">
    <source>
        <dbReference type="ARBA" id="ARBA00022481"/>
    </source>
</evidence>
<dbReference type="FunCoup" id="A0A317ZJ12">
    <property type="interactions" value="441"/>
</dbReference>
<dbReference type="PANTHER" id="PTHR43116">
    <property type="entry name" value="PEPTIDE CHAIN RELEASE FACTOR 2"/>
    <property type="match status" value="1"/>
</dbReference>
<dbReference type="SUPFAM" id="SSF75620">
    <property type="entry name" value="Release factor"/>
    <property type="match status" value="1"/>
</dbReference>
<evidence type="ECO:0000259" key="6">
    <source>
        <dbReference type="PROSITE" id="PS00745"/>
    </source>
</evidence>
<dbReference type="InParanoid" id="A0A317ZJ12"/>
<gene>
    <name evidence="4 7" type="primary">prfB</name>
    <name evidence="7" type="ORF">DDZ13_01715</name>
</gene>
<keyword evidence="8" id="KW-1185">Reference proteome</keyword>
<dbReference type="OrthoDB" id="9806673at2"/>
<reference evidence="7 8" key="1">
    <citation type="submission" date="2018-05" db="EMBL/GenBank/DDBJ databases">
        <title>Coraliomargarita sinensis sp. nov., isolated from a marine solar saltern.</title>
        <authorList>
            <person name="Zhou L.Y."/>
        </authorList>
    </citation>
    <scope>NUCLEOTIDE SEQUENCE [LARGE SCALE GENOMIC DNA]</scope>
    <source>
        <strain evidence="7 8">WN38</strain>
    </source>
</reference>
<accession>A0A317ZJ12</accession>
<feature type="domain" description="Prokaryotic-type class I peptide chain release factors" evidence="6">
    <location>
        <begin position="250"/>
        <end position="266"/>
    </location>
</feature>
<sequence length="386" mass="43137">MNLLTPEIRSQIEEITRRSGHIWRYLDGDKKLKRIEALEAQMAEPSFWDDQASAQKVIGEANRLKSTVNPARDFRAELDDLTAMLELVDELGEDPEAAGYQQEVVDAVEKLSPKLDKLELASFLSGPHDGCNAYITINSGAGGTESCDWADMLLRMYTRWAEQSGYKVEVLDMTPGEEAGISSATIFVEGANAFGYAKAERGVHRLVRISPFDSNARRHTSFCSVDVVAEVDDDVDIEIEDSDIRTDVYRASGKGGQHVNRTESAVRLTHIPTGIVVTCQNDRSQIKNKATAMKTLKSRLYEKQQDEKRSEMERFYGEKGDIAWGNQIRSYVFQPYQMVKDLRTGVDTGNVQAVMDGELDPFIHAWLRAGGPTSRQSADERNSGDE</sequence>
<keyword evidence="2 4" id="KW-0488">Methylation</keyword>
<evidence type="ECO:0000256" key="4">
    <source>
        <dbReference type="HAMAP-Rule" id="MF_00094"/>
    </source>
</evidence>
<dbReference type="SMART" id="SM00937">
    <property type="entry name" value="PCRF"/>
    <property type="match status" value="1"/>
</dbReference>
<evidence type="ECO:0000313" key="8">
    <source>
        <dbReference type="Proteomes" id="UP000247099"/>
    </source>
</evidence>
<dbReference type="GO" id="GO:0005737">
    <property type="term" value="C:cytoplasm"/>
    <property type="evidence" value="ECO:0007669"/>
    <property type="project" value="UniProtKB-SubCell"/>
</dbReference>
<dbReference type="Gene3D" id="3.30.70.1660">
    <property type="match status" value="1"/>
</dbReference>
<dbReference type="Proteomes" id="UP000247099">
    <property type="component" value="Unassembled WGS sequence"/>
</dbReference>
<dbReference type="RefSeq" id="WP_110129694.1">
    <property type="nucleotide sequence ID" value="NZ_QHJQ01000001.1"/>
</dbReference>
<proteinExistence type="inferred from homology"/>
<evidence type="ECO:0000256" key="5">
    <source>
        <dbReference type="NCBIfam" id="TIGR00020"/>
    </source>
</evidence>
<evidence type="ECO:0000256" key="3">
    <source>
        <dbReference type="ARBA" id="ARBA00022917"/>
    </source>
</evidence>